<protein>
    <recommendedName>
        <fullName evidence="4 9">Beta-lactamase</fullName>
        <ecNumber evidence="4 9">3.5.2.6</ecNumber>
    </recommendedName>
</protein>
<comment type="similarity">
    <text evidence="3">Belongs to the class-A beta-lactamase family.</text>
</comment>
<dbReference type="InterPro" id="IPR058214">
    <property type="entry name" value="GES-1/2/5"/>
</dbReference>
<evidence type="ECO:0000256" key="6">
    <source>
        <dbReference type="ARBA" id="ARBA00022801"/>
    </source>
</evidence>
<dbReference type="NCBIfam" id="NF033103">
    <property type="entry name" value="bla_class_A"/>
    <property type="match status" value="1"/>
</dbReference>
<dbReference type="InterPro" id="IPR001460">
    <property type="entry name" value="PCN-bd_Tpept"/>
</dbReference>
<dbReference type="InterPro" id="IPR012338">
    <property type="entry name" value="Beta-lactam/transpept-like"/>
</dbReference>
<feature type="domain" description="Penicillin-binding protein transpeptidase" evidence="11">
    <location>
        <begin position="335"/>
        <end position="536"/>
    </location>
</feature>
<dbReference type="NCBIfam" id="NF012161">
    <property type="entry name" value="bla_class_D_main"/>
    <property type="match status" value="1"/>
</dbReference>
<feature type="active site" description="Acyl-ester intermediate" evidence="8">
    <location>
        <position position="344"/>
    </location>
</feature>
<evidence type="ECO:0000259" key="11">
    <source>
        <dbReference type="Pfam" id="PF00905"/>
    </source>
</evidence>
<organism evidence="13">
    <name type="scientific">Pseudomonas aeruginosa</name>
    <dbReference type="NCBI Taxonomy" id="287"/>
    <lineage>
        <taxon>Bacteria</taxon>
        <taxon>Pseudomonadati</taxon>
        <taxon>Pseudomonadota</taxon>
        <taxon>Gammaproteobacteria</taxon>
        <taxon>Pseudomonadales</taxon>
        <taxon>Pseudomonadaceae</taxon>
        <taxon>Pseudomonas</taxon>
    </lineage>
</organism>
<sequence length="543" mass="59688">MRFIHALLLAGIAHSAYASEKLTFKTDLEKLEREKAAQIGVAIVDPQGEIVAGHRMAQRFAMCSTFKFPLAALVFERIDSGTERGDRKLSYGPDMIVKWSPATERFLASGHMTVLEAAQAAVQLSDNGATNLLLREIGGPAAMTQYFRKIGDSVSRLDRKEPEMNDNTPGDLRDTTTPIAMARTVAKVLYGGALTSTSTHTIERWLIGNQTGDATLRAGFPKDWVVGEKTGTCANGGRNDIGFFKAQERDYAVAVYTTAPKLSAVERDEFVSHQEGAMKTFAAYVIIACLSSTALAGSITENTSWNKEFSAEAVNGVFVLCKSSSKSCATNDLARASKEYLPASTFKIPNAIIGLETGVIKNEHQVFKWDGKPRAMKQWERDLTLRGAIQVSAVPVFQQIAREVGEVRMQKYLKKFSYGNQNISGGIDKFWLEGQLRISAVNQVEFLESLYLNKLSASKENQLIVKEALVTEAAPEYLVHSKTGFSGVGTESNPGVAWWVGWVEKETEVYFFAFNMDIDNESKLPLRKSIPTKIMESEGIIGG</sequence>
<feature type="chain" id="PRO_5026355429" description="Beta-lactamase" evidence="10">
    <location>
        <begin position="19"/>
        <end position="543"/>
    </location>
</feature>
<dbReference type="GO" id="GO:0030655">
    <property type="term" value="P:beta-lactam antibiotic catabolic process"/>
    <property type="evidence" value="ECO:0007669"/>
    <property type="project" value="InterPro"/>
</dbReference>
<keyword evidence="5 10" id="KW-0732">Signal</keyword>
<dbReference type="EMBL" id="MK507772">
    <property type="protein sequence ID" value="QCF28612.1"/>
    <property type="molecule type" value="Genomic_DNA"/>
</dbReference>
<feature type="signal peptide" evidence="10">
    <location>
        <begin position="1"/>
        <end position="18"/>
    </location>
</feature>
<proteinExistence type="inferred from homology"/>
<evidence type="ECO:0000256" key="10">
    <source>
        <dbReference type="SAM" id="SignalP"/>
    </source>
</evidence>
<dbReference type="PRINTS" id="PR00118">
    <property type="entry name" value="BLACTAMASEA"/>
</dbReference>
<dbReference type="GO" id="GO:0008800">
    <property type="term" value="F:beta-lactamase activity"/>
    <property type="evidence" value="ECO:0007669"/>
    <property type="project" value="UniProtKB-UniRule"/>
</dbReference>
<gene>
    <name evidence="13" type="primary">GES-13</name>
</gene>
<evidence type="ECO:0000256" key="7">
    <source>
        <dbReference type="ARBA" id="ARBA00023251"/>
    </source>
</evidence>
<evidence type="ECO:0000256" key="9">
    <source>
        <dbReference type="RuleBase" id="RU361140"/>
    </source>
</evidence>
<dbReference type="PANTHER" id="PTHR35333:SF3">
    <property type="entry name" value="BETA-LACTAMASE-TYPE TRANSPEPTIDASE FOLD CONTAINING PROTEIN"/>
    <property type="match status" value="1"/>
</dbReference>
<evidence type="ECO:0000313" key="13">
    <source>
        <dbReference type="EMBL" id="QCF28612.1"/>
    </source>
</evidence>
<keyword evidence="6 9" id="KW-0378">Hydrolase</keyword>
<keyword evidence="7 9" id="KW-0046">Antibiotic resistance</keyword>
<dbReference type="InterPro" id="IPR045155">
    <property type="entry name" value="Beta-lactam_cat"/>
</dbReference>
<dbReference type="PROSITE" id="PS00337">
    <property type="entry name" value="BETA_LACTAMASE_D"/>
    <property type="match status" value="1"/>
</dbReference>
<evidence type="ECO:0000256" key="1">
    <source>
        <dbReference type="ARBA" id="ARBA00001526"/>
    </source>
</evidence>
<accession>A0A4D6PFV2</accession>
<dbReference type="Pfam" id="PF13354">
    <property type="entry name" value="Beta-lactamase2"/>
    <property type="match status" value="1"/>
</dbReference>
<comment type="similarity">
    <text evidence="2 9">Belongs to the class-D beta-lactamase family.</text>
</comment>
<dbReference type="NCBIfam" id="NF000386">
    <property type="entry name" value="blaOXA-10_like"/>
    <property type="match status" value="1"/>
</dbReference>
<evidence type="ECO:0000259" key="12">
    <source>
        <dbReference type="Pfam" id="PF13354"/>
    </source>
</evidence>
<dbReference type="NCBIfam" id="NF012103">
    <property type="entry name" value="blaGES"/>
    <property type="match status" value="1"/>
</dbReference>
<reference evidence="13" key="1">
    <citation type="submission" date="2019-02" db="EMBL/GenBank/DDBJ databases">
        <title>WGS analysis of Pseudomonas aeruginosa from Malaysia.</title>
        <authorList>
            <person name="Abd Wahab M.A."/>
            <person name="Thong K.L."/>
            <person name="Hannah Phoon Y.P."/>
        </authorList>
    </citation>
    <scope>NUCLEOTIDE SEQUENCE</scope>
    <source>
        <strain evidence="13">PAC08</strain>
    </source>
</reference>
<dbReference type="Gene3D" id="3.40.710.10">
    <property type="entry name" value="DD-peptidase/beta-lactamase superfamily"/>
    <property type="match status" value="2"/>
</dbReference>
<dbReference type="PANTHER" id="PTHR35333">
    <property type="entry name" value="BETA-LACTAMASE"/>
    <property type="match status" value="1"/>
</dbReference>
<evidence type="ECO:0000256" key="5">
    <source>
        <dbReference type="ARBA" id="ARBA00022729"/>
    </source>
</evidence>
<comment type="catalytic activity">
    <reaction evidence="1 9">
        <text>a beta-lactam + H2O = a substituted beta-amino acid</text>
        <dbReference type="Rhea" id="RHEA:20401"/>
        <dbReference type="ChEBI" id="CHEBI:15377"/>
        <dbReference type="ChEBI" id="CHEBI:35627"/>
        <dbReference type="ChEBI" id="CHEBI:140347"/>
        <dbReference type="EC" id="3.5.2.6"/>
    </reaction>
</comment>
<dbReference type="InterPro" id="IPR002137">
    <property type="entry name" value="Beta-lactam_class-D_AS"/>
</dbReference>
<dbReference type="EC" id="3.5.2.6" evidence="4 9"/>
<feature type="domain" description="Beta-lactamase class A catalytic" evidence="12">
    <location>
        <begin position="41"/>
        <end position="257"/>
    </location>
</feature>
<evidence type="ECO:0000256" key="2">
    <source>
        <dbReference type="ARBA" id="ARBA00007898"/>
    </source>
</evidence>
<feature type="modified residue" description="N6-carboxylysine" evidence="8">
    <location>
        <position position="347"/>
    </location>
</feature>
<dbReference type="GO" id="GO:0008658">
    <property type="term" value="F:penicillin binding"/>
    <property type="evidence" value="ECO:0007669"/>
    <property type="project" value="InterPro"/>
</dbReference>
<dbReference type="AlphaFoldDB" id="A0A4D6PFV2"/>
<dbReference type="SMR" id="A0A4D6PFV2"/>
<dbReference type="Pfam" id="PF00905">
    <property type="entry name" value="Transpeptidase"/>
    <property type="match status" value="1"/>
</dbReference>
<evidence type="ECO:0000256" key="8">
    <source>
        <dbReference type="PIRSR" id="PIRSR602137-50"/>
    </source>
</evidence>
<dbReference type="InterPro" id="IPR000871">
    <property type="entry name" value="Beta-lactam_class-A"/>
</dbReference>
<evidence type="ECO:0000256" key="3">
    <source>
        <dbReference type="ARBA" id="ARBA00009009"/>
    </source>
</evidence>
<dbReference type="SUPFAM" id="SSF56601">
    <property type="entry name" value="beta-lactamase/transpeptidase-like"/>
    <property type="match status" value="2"/>
</dbReference>
<dbReference type="GO" id="GO:0046677">
    <property type="term" value="P:response to antibiotic"/>
    <property type="evidence" value="ECO:0007669"/>
    <property type="project" value="UniProtKB-UniRule"/>
</dbReference>
<evidence type="ECO:0000256" key="4">
    <source>
        <dbReference type="ARBA" id="ARBA00012865"/>
    </source>
</evidence>
<name>A0A4D6PFV2_PSEAI</name>